<evidence type="ECO:0000256" key="1">
    <source>
        <dbReference type="ARBA" id="ARBA00004141"/>
    </source>
</evidence>
<accession>A0ABT2I4W5</accession>
<feature type="transmembrane region" description="Helical" evidence="5">
    <location>
        <begin position="73"/>
        <end position="96"/>
    </location>
</feature>
<dbReference type="PANTHER" id="PTHR10846">
    <property type="entry name" value="SODIUM/POTASSIUM/CALCIUM EXCHANGER"/>
    <property type="match status" value="1"/>
</dbReference>
<feature type="transmembrane region" description="Helical" evidence="5">
    <location>
        <begin position="219"/>
        <end position="242"/>
    </location>
</feature>
<feature type="transmembrane region" description="Helical" evidence="5">
    <location>
        <begin position="108"/>
        <end position="130"/>
    </location>
</feature>
<feature type="transmembrane region" description="Helical" evidence="5">
    <location>
        <begin position="186"/>
        <end position="207"/>
    </location>
</feature>
<evidence type="ECO:0000256" key="2">
    <source>
        <dbReference type="ARBA" id="ARBA00022692"/>
    </source>
</evidence>
<feature type="transmembrane region" description="Helical" evidence="5">
    <location>
        <begin position="249"/>
        <end position="267"/>
    </location>
</feature>
<organism evidence="7 8">
    <name type="scientific">Novosphingobium mangrovi</name>
    <name type="common">ex Huang et al. 2023</name>
    <dbReference type="NCBI Taxonomy" id="2976432"/>
    <lineage>
        <taxon>Bacteria</taxon>
        <taxon>Pseudomonadati</taxon>
        <taxon>Pseudomonadota</taxon>
        <taxon>Alphaproteobacteria</taxon>
        <taxon>Sphingomonadales</taxon>
        <taxon>Sphingomonadaceae</taxon>
        <taxon>Novosphingobium</taxon>
    </lineage>
</organism>
<name>A0ABT2I4W5_9SPHN</name>
<dbReference type="EMBL" id="JANZXA010000005">
    <property type="protein sequence ID" value="MCT2399851.1"/>
    <property type="molecule type" value="Genomic_DNA"/>
</dbReference>
<dbReference type="RefSeq" id="WP_260045949.1">
    <property type="nucleotide sequence ID" value="NZ_JANZXA010000005.1"/>
</dbReference>
<feature type="domain" description="Sodium/calcium exchanger membrane region" evidence="6">
    <location>
        <begin position="9"/>
        <end position="145"/>
    </location>
</feature>
<protein>
    <submittedName>
        <fullName evidence="7">Sodium:calcium antiporter</fullName>
    </submittedName>
</protein>
<dbReference type="PANTHER" id="PTHR10846:SF8">
    <property type="entry name" value="INNER MEMBRANE PROTEIN YRBG"/>
    <property type="match status" value="1"/>
</dbReference>
<evidence type="ECO:0000256" key="4">
    <source>
        <dbReference type="ARBA" id="ARBA00023136"/>
    </source>
</evidence>
<evidence type="ECO:0000256" key="3">
    <source>
        <dbReference type="ARBA" id="ARBA00022989"/>
    </source>
</evidence>
<evidence type="ECO:0000313" key="8">
    <source>
        <dbReference type="Proteomes" id="UP001165583"/>
    </source>
</evidence>
<gene>
    <name evidence="7" type="ORF">NZK81_09840</name>
</gene>
<dbReference type="InterPro" id="IPR044880">
    <property type="entry name" value="NCX_ion-bd_dom_sf"/>
</dbReference>
<keyword evidence="8" id="KW-1185">Reference proteome</keyword>
<evidence type="ECO:0000256" key="5">
    <source>
        <dbReference type="SAM" id="Phobius"/>
    </source>
</evidence>
<feature type="transmembrane region" description="Helical" evidence="5">
    <location>
        <begin position="287"/>
        <end position="305"/>
    </location>
</feature>
<evidence type="ECO:0000313" key="7">
    <source>
        <dbReference type="EMBL" id="MCT2399851.1"/>
    </source>
</evidence>
<feature type="transmembrane region" description="Helical" evidence="5">
    <location>
        <begin position="136"/>
        <end position="155"/>
    </location>
</feature>
<keyword evidence="2 5" id="KW-0812">Transmembrane</keyword>
<feature type="transmembrane region" description="Helical" evidence="5">
    <location>
        <begin position="46"/>
        <end position="67"/>
    </location>
</feature>
<feature type="transmembrane region" description="Helical" evidence="5">
    <location>
        <begin position="6"/>
        <end position="26"/>
    </location>
</feature>
<keyword evidence="4 5" id="KW-0472">Membrane</keyword>
<feature type="transmembrane region" description="Helical" evidence="5">
    <location>
        <begin position="312"/>
        <end position="334"/>
    </location>
</feature>
<comment type="caution">
    <text evidence="7">The sequence shown here is derived from an EMBL/GenBank/DDBJ whole genome shotgun (WGS) entry which is preliminary data.</text>
</comment>
<dbReference type="Proteomes" id="UP001165583">
    <property type="component" value="Unassembled WGS sequence"/>
</dbReference>
<proteinExistence type="predicted"/>
<feature type="domain" description="Sodium/calcium exchanger membrane region" evidence="6">
    <location>
        <begin position="189"/>
        <end position="330"/>
    </location>
</feature>
<dbReference type="InterPro" id="IPR004837">
    <property type="entry name" value="NaCa_Exmemb"/>
</dbReference>
<dbReference type="InterPro" id="IPR004481">
    <property type="entry name" value="K/Na/Ca-exchanger"/>
</dbReference>
<dbReference type="Pfam" id="PF01699">
    <property type="entry name" value="Na_Ca_ex"/>
    <property type="match status" value="2"/>
</dbReference>
<comment type="subcellular location">
    <subcellularLocation>
        <location evidence="1">Membrane</location>
        <topology evidence="1">Multi-pass membrane protein</topology>
    </subcellularLocation>
</comment>
<evidence type="ECO:0000259" key="6">
    <source>
        <dbReference type="Pfam" id="PF01699"/>
    </source>
</evidence>
<reference evidence="7" key="1">
    <citation type="submission" date="2022-09" db="EMBL/GenBank/DDBJ databases">
        <title>Novosphingobium sp. Nov., a polycyclic aromatic hydrocarbon-degrading bacterium isolated form mangrove sediments in HongKong.</title>
        <authorList>
            <person name="Hu Z."/>
        </authorList>
    </citation>
    <scope>NUCLEOTIDE SEQUENCE</scope>
    <source>
        <strain evidence="7">HK4-1</strain>
    </source>
</reference>
<keyword evidence="3 5" id="KW-1133">Transmembrane helix</keyword>
<dbReference type="Gene3D" id="1.20.1420.30">
    <property type="entry name" value="NCX, central ion-binding region"/>
    <property type="match status" value="1"/>
</dbReference>
<sequence>MTTAALLPWLGFALCSLLIGRAGYLLTHYGEAISRRTTLSHSWVGLILLATATSLPELFTGVSSVAIADAPNIAVGDALGSCVINLVMLAVLDVLSRDSPVYHRFDQGHILTAGFGVILIGFVGALIIVARDDLNFMLGHVSLYTPFLIVFYLVGMRSAFFYERRQPTTPPDEEGPETALDLRGAIWRYLGAAAVIAAAGAFLPVAGTQIAEVTGWHKSFVGTLFIAATTSLPEAAVTISALRRNAPNMAIGALLGSNMFDILVIAVDDLAYTRGSLLANVSPAHAVTAFAGCIMSGIVIVALLYRPGNRFFGWLGWVSLSLLAVFLLSSYAIYLHEH</sequence>